<feature type="chain" id="PRO_5028220631" evidence="1">
    <location>
        <begin position="27"/>
        <end position="153"/>
    </location>
</feature>
<sequence length="153" mass="17221">MKYSKLEKLLFSIIAISFSLTSSAIAESSKEYALMGKSTWSAFECSVLAGKIGNTKEEERLFLFGYEEGLKFINALKSNKIKRKDLSSEIPMAMIWSLGGPTSDFMLGRVFEVAMEYALKDVYKTDNNTYDVDMQKTIAKRKFSKSNCSLIGK</sequence>
<dbReference type="AlphaFoldDB" id="A0A6S6SRT5"/>
<reference evidence="2" key="1">
    <citation type="submission" date="2020-01" db="EMBL/GenBank/DDBJ databases">
        <authorList>
            <person name="Meier V. D."/>
            <person name="Meier V D."/>
        </authorList>
    </citation>
    <scope>NUCLEOTIDE SEQUENCE</scope>
    <source>
        <strain evidence="2">HLG_WM_MAG_05</strain>
    </source>
</reference>
<name>A0A6S6SRT5_9BACT</name>
<gene>
    <name evidence="2" type="ORF">HELGO_WM4010</name>
</gene>
<keyword evidence="1" id="KW-0732">Signal</keyword>
<evidence type="ECO:0000313" key="2">
    <source>
        <dbReference type="EMBL" id="CAA6811249.1"/>
    </source>
</evidence>
<evidence type="ECO:0000256" key="1">
    <source>
        <dbReference type="SAM" id="SignalP"/>
    </source>
</evidence>
<feature type="signal peptide" evidence="1">
    <location>
        <begin position="1"/>
        <end position="26"/>
    </location>
</feature>
<accession>A0A6S6SRT5</accession>
<organism evidence="2">
    <name type="scientific">uncultured Sulfurovum sp</name>
    <dbReference type="NCBI Taxonomy" id="269237"/>
    <lineage>
        <taxon>Bacteria</taxon>
        <taxon>Pseudomonadati</taxon>
        <taxon>Campylobacterota</taxon>
        <taxon>Epsilonproteobacteria</taxon>
        <taxon>Campylobacterales</taxon>
        <taxon>Sulfurovaceae</taxon>
        <taxon>Sulfurovum</taxon>
        <taxon>environmental samples</taxon>
    </lineage>
</organism>
<dbReference type="EMBL" id="CACVAU010000038">
    <property type="protein sequence ID" value="CAA6811249.1"/>
    <property type="molecule type" value="Genomic_DNA"/>
</dbReference>
<proteinExistence type="predicted"/>
<protein>
    <submittedName>
        <fullName evidence="2">Uncharacterized protein</fullName>
    </submittedName>
</protein>